<comment type="caution">
    <text evidence="14">The sequence shown here is derived from an EMBL/GenBank/DDBJ whole genome shotgun (WGS) entry which is preliminary data.</text>
</comment>
<dbReference type="GO" id="GO:0005886">
    <property type="term" value="C:plasma membrane"/>
    <property type="evidence" value="ECO:0007669"/>
    <property type="project" value="UniProtKB-SubCell"/>
</dbReference>
<evidence type="ECO:0000259" key="13">
    <source>
        <dbReference type="PROSITE" id="PS50885"/>
    </source>
</evidence>
<dbReference type="Proteomes" id="UP000521922">
    <property type="component" value="Unassembled WGS sequence"/>
</dbReference>
<dbReference type="InterPro" id="IPR036890">
    <property type="entry name" value="HATPase_C_sf"/>
</dbReference>
<dbReference type="InterPro" id="IPR003661">
    <property type="entry name" value="HisK_dim/P_dom"/>
</dbReference>
<dbReference type="EMBL" id="JACCBB010000001">
    <property type="protein sequence ID" value="NYD22957.1"/>
    <property type="molecule type" value="Genomic_DNA"/>
</dbReference>
<feature type="transmembrane region" description="Helical" evidence="11">
    <location>
        <begin position="21"/>
        <end position="47"/>
    </location>
</feature>
<evidence type="ECO:0000256" key="6">
    <source>
        <dbReference type="ARBA" id="ARBA00022692"/>
    </source>
</evidence>
<dbReference type="InterPro" id="IPR005467">
    <property type="entry name" value="His_kinase_dom"/>
</dbReference>
<evidence type="ECO:0000259" key="12">
    <source>
        <dbReference type="PROSITE" id="PS50109"/>
    </source>
</evidence>
<keyword evidence="7 14" id="KW-0418">Kinase</keyword>
<dbReference type="PRINTS" id="PR00344">
    <property type="entry name" value="BCTRLSENSOR"/>
</dbReference>
<keyword evidence="10 11" id="KW-0472">Membrane</keyword>
<feature type="transmembrane region" description="Helical" evidence="11">
    <location>
        <begin position="170"/>
        <end position="194"/>
    </location>
</feature>
<dbReference type="Pfam" id="PF00512">
    <property type="entry name" value="HisKA"/>
    <property type="match status" value="1"/>
</dbReference>
<evidence type="ECO:0000256" key="9">
    <source>
        <dbReference type="ARBA" id="ARBA00023012"/>
    </source>
</evidence>
<evidence type="ECO:0000256" key="3">
    <source>
        <dbReference type="ARBA" id="ARBA00012438"/>
    </source>
</evidence>
<dbReference type="PANTHER" id="PTHR45436">
    <property type="entry name" value="SENSOR HISTIDINE KINASE YKOH"/>
    <property type="match status" value="1"/>
</dbReference>
<dbReference type="Pfam" id="PF08521">
    <property type="entry name" value="2CSK_N"/>
    <property type="match status" value="1"/>
</dbReference>
<dbReference type="PROSITE" id="PS50885">
    <property type="entry name" value="HAMP"/>
    <property type="match status" value="1"/>
</dbReference>
<dbReference type="SMART" id="SM00304">
    <property type="entry name" value="HAMP"/>
    <property type="match status" value="1"/>
</dbReference>
<dbReference type="CDD" id="cd00082">
    <property type="entry name" value="HisKA"/>
    <property type="match status" value="1"/>
</dbReference>
<dbReference type="GO" id="GO:0000155">
    <property type="term" value="F:phosphorelay sensor kinase activity"/>
    <property type="evidence" value="ECO:0007669"/>
    <property type="project" value="InterPro"/>
</dbReference>
<organism evidence="14 15">
    <name type="scientific">Kineococcus aurantiacus</name>
    <dbReference type="NCBI Taxonomy" id="37633"/>
    <lineage>
        <taxon>Bacteria</taxon>
        <taxon>Bacillati</taxon>
        <taxon>Actinomycetota</taxon>
        <taxon>Actinomycetes</taxon>
        <taxon>Kineosporiales</taxon>
        <taxon>Kineosporiaceae</taxon>
        <taxon>Kineococcus</taxon>
    </lineage>
</organism>
<dbReference type="AlphaFoldDB" id="A0A7Y9J1A4"/>
<evidence type="ECO:0000313" key="15">
    <source>
        <dbReference type="Proteomes" id="UP000521922"/>
    </source>
</evidence>
<name>A0A7Y9J1A4_9ACTN</name>
<dbReference type="InterPro" id="IPR004358">
    <property type="entry name" value="Sig_transdc_His_kin-like_C"/>
</dbReference>
<dbReference type="InterPro" id="IPR003594">
    <property type="entry name" value="HATPase_dom"/>
</dbReference>
<dbReference type="SMART" id="SM00387">
    <property type="entry name" value="HATPase_c"/>
    <property type="match status" value="1"/>
</dbReference>
<evidence type="ECO:0000256" key="2">
    <source>
        <dbReference type="ARBA" id="ARBA00004236"/>
    </source>
</evidence>
<evidence type="ECO:0000313" key="14">
    <source>
        <dbReference type="EMBL" id="NYD22957.1"/>
    </source>
</evidence>
<dbReference type="RefSeq" id="WP_179752326.1">
    <property type="nucleotide sequence ID" value="NZ_BAAAGN010000001.1"/>
</dbReference>
<dbReference type="SUPFAM" id="SSF55874">
    <property type="entry name" value="ATPase domain of HSP90 chaperone/DNA topoisomerase II/histidine kinase"/>
    <property type="match status" value="1"/>
</dbReference>
<keyword evidence="8 11" id="KW-1133">Transmembrane helix</keyword>
<keyword evidence="15" id="KW-1185">Reference proteome</keyword>
<dbReference type="Pfam" id="PF02518">
    <property type="entry name" value="HATPase_c"/>
    <property type="match status" value="1"/>
</dbReference>
<comment type="subcellular location">
    <subcellularLocation>
        <location evidence="2">Cell membrane</location>
    </subcellularLocation>
</comment>
<evidence type="ECO:0000256" key="8">
    <source>
        <dbReference type="ARBA" id="ARBA00022989"/>
    </source>
</evidence>
<keyword evidence="6 11" id="KW-0812">Transmembrane</keyword>
<dbReference type="Gene3D" id="6.10.340.10">
    <property type="match status" value="1"/>
</dbReference>
<dbReference type="InterPro" id="IPR003660">
    <property type="entry name" value="HAMP_dom"/>
</dbReference>
<dbReference type="SMART" id="SM00388">
    <property type="entry name" value="HisKA"/>
    <property type="match status" value="1"/>
</dbReference>
<evidence type="ECO:0000256" key="1">
    <source>
        <dbReference type="ARBA" id="ARBA00000085"/>
    </source>
</evidence>
<keyword evidence="9" id="KW-0902">Two-component regulatory system</keyword>
<evidence type="ECO:0000256" key="5">
    <source>
        <dbReference type="ARBA" id="ARBA00022679"/>
    </source>
</evidence>
<keyword evidence="4" id="KW-0597">Phosphoprotein</keyword>
<dbReference type="Gene3D" id="1.10.287.130">
    <property type="match status" value="1"/>
</dbReference>
<dbReference type="Pfam" id="PF00672">
    <property type="entry name" value="HAMP"/>
    <property type="match status" value="1"/>
</dbReference>
<protein>
    <recommendedName>
        <fullName evidence="3">histidine kinase</fullName>
        <ecNumber evidence="3">2.7.13.3</ecNumber>
    </recommendedName>
</protein>
<sequence>MSLGRGVRWLLRLWRECGVQVRSTVAATLVQGVVVLAMGALLLLSLVDDLHRSVDASTLATAQSVAALVPDGVGTSPDLRAAVEAAARRRAAVQVVDAAGAVVASSPDLRGEPPVVDERPAPGDVVHRELRLPFDDDAYRVTALGGAAGGERFTVVVAQSLGTGEDALHAAVAALAVGGPLLLLTVGGATYLFVGRSLRPVSRIRTTVEGISHGNLSGRVPTPPGRDEVARLASTMNSMLAGLERADTAQRQFVSDASHELRSPIATLRAAADIALGRPDRADPRELARLVRGESQRLDALVSDLLLLARVDERSWSAGPGRGEEVDVDDLVTDEHRRLRASTTLTVTLHREPARVVGDRQELSRVVRNLTDNAARHARSAVSIDLRRNGSVAVLTVTNDGAPIPPPDRERVFERFVRLEESRARDSGGSGLGLAVVRDVVAAHGGSVAVVDPPGGAPGTAFRVELPLAEPPGPP</sequence>
<evidence type="ECO:0000256" key="11">
    <source>
        <dbReference type="SAM" id="Phobius"/>
    </source>
</evidence>
<dbReference type="PROSITE" id="PS50109">
    <property type="entry name" value="HIS_KIN"/>
    <property type="match status" value="1"/>
</dbReference>
<proteinExistence type="predicted"/>
<gene>
    <name evidence="14" type="ORF">BJ968_002497</name>
</gene>
<dbReference type="SUPFAM" id="SSF158472">
    <property type="entry name" value="HAMP domain-like"/>
    <property type="match status" value="1"/>
</dbReference>
<comment type="catalytic activity">
    <reaction evidence="1">
        <text>ATP + protein L-histidine = ADP + protein N-phospho-L-histidine.</text>
        <dbReference type="EC" id="2.7.13.3"/>
    </reaction>
</comment>
<feature type="domain" description="Histidine kinase" evidence="12">
    <location>
        <begin position="256"/>
        <end position="470"/>
    </location>
</feature>
<dbReference type="EC" id="2.7.13.3" evidence="3"/>
<dbReference type="CDD" id="cd06225">
    <property type="entry name" value="HAMP"/>
    <property type="match status" value="1"/>
</dbReference>
<evidence type="ECO:0000256" key="4">
    <source>
        <dbReference type="ARBA" id="ARBA00022553"/>
    </source>
</evidence>
<dbReference type="CDD" id="cd00075">
    <property type="entry name" value="HATPase"/>
    <property type="match status" value="1"/>
</dbReference>
<dbReference type="InterPro" id="IPR013727">
    <property type="entry name" value="2CSK_N"/>
</dbReference>
<reference evidence="14 15" key="1">
    <citation type="submission" date="2020-07" db="EMBL/GenBank/DDBJ databases">
        <title>Sequencing the genomes of 1000 actinobacteria strains.</title>
        <authorList>
            <person name="Klenk H.-P."/>
        </authorList>
    </citation>
    <scope>NUCLEOTIDE SEQUENCE [LARGE SCALE GENOMIC DNA]</scope>
    <source>
        <strain evidence="14 15">DSM 7487</strain>
    </source>
</reference>
<evidence type="ECO:0000256" key="10">
    <source>
        <dbReference type="ARBA" id="ARBA00023136"/>
    </source>
</evidence>
<keyword evidence="5" id="KW-0808">Transferase</keyword>
<dbReference type="InterPro" id="IPR036097">
    <property type="entry name" value="HisK_dim/P_sf"/>
</dbReference>
<evidence type="ECO:0000256" key="7">
    <source>
        <dbReference type="ARBA" id="ARBA00022777"/>
    </source>
</evidence>
<accession>A0A7Y9J1A4</accession>
<dbReference type="InterPro" id="IPR050428">
    <property type="entry name" value="TCS_sensor_his_kinase"/>
</dbReference>
<dbReference type="Gene3D" id="3.30.565.10">
    <property type="entry name" value="Histidine kinase-like ATPase, C-terminal domain"/>
    <property type="match status" value="1"/>
</dbReference>
<feature type="domain" description="HAMP" evidence="13">
    <location>
        <begin position="195"/>
        <end position="248"/>
    </location>
</feature>
<dbReference type="SUPFAM" id="SSF47384">
    <property type="entry name" value="Homodimeric domain of signal transducing histidine kinase"/>
    <property type="match status" value="1"/>
</dbReference>
<dbReference type="PANTHER" id="PTHR45436:SF5">
    <property type="entry name" value="SENSOR HISTIDINE KINASE TRCS"/>
    <property type="match status" value="1"/>
</dbReference>